<evidence type="ECO:0000256" key="1">
    <source>
        <dbReference type="ARBA" id="ARBA00002995"/>
    </source>
</evidence>
<keyword evidence="8 15" id="KW-0249">Electron transport</keyword>
<accession>A2BN79</accession>
<comment type="subunit">
    <text evidence="3">Heterodimer composed of an alpha and a beta subunit.</text>
</comment>
<feature type="domain" description="4Fe-4S ferredoxin-type" evidence="17">
    <location>
        <begin position="607"/>
        <end position="636"/>
    </location>
</feature>
<evidence type="ECO:0000256" key="4">
    <source>
        <dbReference type="ARBA" id="ARBA00017710"/>
    </source>
</evidence>
<keyword evidence="5 15" id="KW-0813">Transport</keyword>
<name>A2BN79_HYPBU</name>
<evidence type="ECO:0000256" key="12">
    <source>
        <dbReference type="ARBA" id="ARBA00030514"/>
    </source>
</evidence>
<dbReference type="InterPro" id="IPR017900">
    <property type="entry name" value="4Fe4S_Fe_S_CS"/>
</dbReference>
<evidence type="ECO:0000256" key="6">
    <source>
        <dbReference type="ARBA" id="ARBA00022485"/>
    </source>
</evidence>
<comment type="subunit">
    <text evidence="2 15">Heterodimer of the IorA and IorB subunits.</text>
</comment>
<dbReference type="GO" id="GO:0018491">
    <property type="term" value="F:2-oxobutyrate synthase activity"/>
    <property type="evidence" value="ECO:0007669"/>
    <property type="project" value="UniProtKB-ARBA"/>
</dbReference>
<evidence type="ECO:0000313" key="18">
    <source>
        <dbReference type="EMBL" id="ABM81440.1"/>
    </source>
</evidence>
<evidence type="ECO:0000259" key="17">
    <source>
        <dbReference type="PROSITE" id="PS51379"/>
    </source>
</evidence>
<dbReference type="RefSeq" id="WP_011822758.1">
    <property type="nucleotide sequence ID" value="NC_008818.1"/>
</dbReference>
<reference evidence="18 19" key="1">
    <citation type="journal article" date="2007" name="Archaea">
        <title>The genome of Hyperthermus butylicus: a sulfur-reducing, peptide fermenting, neutrophilic Crenarchaeote growing up to 108 degrees C.</title>
        <authorList>
            <person name="Brugger K."/>
            <person name="Chen L."/>
            <person name="Stark M."/>
            <person name="Zibat A."/>
            <person name="Redder P."/>
            <person name="Ruepp A."/>
            <person name="Awayez M."/>
            <person name="She Q."/>
            <person name="Garrett R.A."/>
            <person name="Klenk H.P."/>
        </authorList>
    </citation>
    <scope>NUCLEOTIDE SEQUENCE [LARGE SCALE GENOMIC DNA]</scope>
    <source>
        <strain evidence="19">DSM 5456 / JCM 9403 / PLM1-5</strain>
    </source>
</reference>
<evidence type="ECO:0000313" key="19">
    <source>
        <dbReference type="Proteomes" id="UP000002593"/>
    </source>
</evidence>
<dbReference type="CDD" id="cd02008">
    <property type="entry name" value="TPP_IOR_alpha"/>
    <property type="match status" value="1"/>
</dbReference>
<protein>
    <recommendedName>
        <fullName evidence="4 15">Indolepyruvate oxidoreductase subunit IorA</fullName>
        <shortName evidence="15">IOR</shortName>
        <ecNumber evidence="15">1.2.7.8</ecNumber>
    </recommendedName>
    <alternativeName>
        <fullName evidence="12 15">Indolepyruvate ferredoxin oxidoreductase subunit alpha</fullName>
    </alternativeName>
</protein>
<keyword evidence="9 15" id="KW-0560">Oxidoreductase</keyword>
<dbReference type="FunFam" id="3.40.50.970:FF:000039">
    <property type="entry name" value="Indolepyruvate oxidoreductase subunit IorA"/>
    <property type="match status" value="1"/>
</dbReference>
<feature type="binding site" evidence="16">
    <location>
        <position position="592"/>
    </location>
    <ligand>
        <name>[4Fe-4S] cluster</name>
        <dbReference type="ChEBI" id="CHEBI:49883"/>
        <label>1</label>
    </ligand>
</feature>
<evidence type="ECO:0000256" key="7">
    <source>
        <dbReference type="ARBA" id="ARBA00022723"/>
    </source>
</evidence>
<evidence type="ECO:0000256" key="15">
    <source>
        <dbReference type="PIRNR" id="PIRNR006439"/>
    </source>
</evidence>
<dbReference type="PANTHER" id="PTHR43710:SF7">
    <property type="entry name" value="INDOLEPYRUVATE OXIDOREDUCTASE SUBUNIT IORA"/>
    <property type="match status" value="1"/>
</dbReference>
<dbReference type="SUPFAM" id="SSF52518">
    <property type="entry name" value="Thiamin diphosphate-binding fold (THDP-binding)"/>
    <property type="match status" value="2"/>
</dbReference>
<comment type="function">
    <text evidence="1 15">Catalyzes the ferredoxin-dependent oxidative decarboxylation of arylpyruvates.</text>
</comment>
<evidence type="ECO:0000256" key="11">
    <source>
        <dbReference type="ARBA" id="ARBA00023014"/>
    </source>
</evidence>
<dbReference type="eggNOG" id="arCOG01609">
    <property type="taxonomic scope" value="Archaea"/>
</dbReference>
<gene>
    <name evidence="18" type="ordered locus">Hbut_1625</name>
</gene>
<evidence type="ECO:0000256" key="5">
    <source>
        <dbReference type="ARBA" id="ARBA00022448"/>
    </source>
</evidence>
<keyword evidence="10 15" id="KW-0408">Iron</keyword>
<comment type="cofactor">
    <cofactor evidence="15 16">
        <name>[4Fe-4S] cluster</name>
        <dbReference type="ChEBI" id="CHEBI:49883"/>
    </cofactor>
    <text evidence="15 16">Binds 2 [4Fe-4S] clusters. In this family the first cluster has a non-standard and varying [4Fe-4S] binding motif CX(2)CX(2)CX(4-5)CP.</text>
</comment>
<dbReference type="CDD" id="cd07034">
    <property type="entry name" value="TPP_PYR_PFOR_IOR-alpha_like"/>
    <property type="match status" value="1"/>
</dbReference>
<evidence type="ECO:0000256" key="10">
    <source>
        <dbReference type="ARBA" id="ARBA00023004"/>
    </source>
</evidence>
<feature type="binding site" evidence="16">
    <location>
        <position position="619"/>
    </location>
    <ligand>
        <name>[4Fe-4S] cluster</name>
        <dbReference type="ChEBI" id="CHEBI:49883"/>
        <label>2</label>
    </ligand>
</feature>
<dbReference type="GO" id="GO:0030976">
    <property type="term" value="F:thiamine pyrophosphate binding"/>
    <property type="evidence" value="ECO:0007669"/>
    <property type="project" value="InterPro"/>
</dbReference>
<evidence type="ECO:0000256" key="3">
    <source>
        <dbReference type="ARBA" id="ARBA00011631"/>
    </source>
</evidence>
<keyword evidence="11 15" id="KW-0411">Iron-sulfur</keyword>
<keyword evidence="6 15" id="KW-0004">4Fe-4S</keyword>
<dbReference type="InterPro" id="IPR017896">
    <property type="entry name" value="4Fe4S_Fe-S-bd"/>
</dbReference>
<dbReference type="Pfam" id="PF02775">
    <property type="entry name" value="TPP_enzyme_C"/>
    <property type="match status" value="1"/>
</dbReference>
<dbReference type="PROSITE" id="PS00198">
    <property type="entry name" value="4FE4S_FER_1"/>
    <property type="match status" value="1"/>
</dbReference>
<feature type="binding site" evidence="16">
    <location>
        <position position="626"/>
    </location>
    <ligand>
        <name>[4Fe-4S] cluster</name>
        <dbReference type="ChEBI" id="CHEBI:49883"/>
        <label>1</label>
    </ligand>
</feature>
<keyword evidence="19" id="KW-1185">Reference proteome</keyword>
<proteinExistence type="predicted"/>
<evidence type="ECO:0000256" key="8">
    <source>
        <dbReference type="ARBA" id="ARBA00022982"/>
    </source>
</evidence>
<comment type="catalytic activity">
    <reaction evidence="14">
        <text>a 2-oxocarboxylate + 2 oxidized [2Fe-2S]-[ferredoxin] + CoA = an acyl-CoA + 2 reduced [2Fe-2S]-[ferredoxin] + CO2 + H(+)</text>
        <dbReference type="Rhea" id="RHEA:42316"/>
        <dbReference type="Rhea" id="RHEA-COMP:10000"/>
        <dbReference type="Rhea" id="RHEA-COMP:10001"/>
        <dbReference type="ChEBI" id="CHEBI:15378"/>
        <dbReference type="ChEBI" id="CHEBI:16526"/>
        <dbReference type="ChEBI" id="CHEBI:33737"/>
        <dbReference type="ChEBI" id="CHEBI:33738"/>
        <dbReference type="ChEBI" id="CHEBI:35179"/>
        <dbReference type="ChEBI" id="CHEBI:57287"/>
        <dbReference type="ChEBI" id="CHEBI:58342"/>
        <dbReference type="EC" id="1.2.7.11"/>
    </reaction>
</comment>
<dbReference type="EMBL" id="CP000493">
    <property type="protein sequence ID" value="ABM81440.1"/>
    <property type="molecule type" value="Genomic_DNA"/>
</dbReference>
<dbReference type="NCBIfam" id="TIGR03336">
    <property type="entry name" value="IOR_alpha"/>
    <property type="match status" value="1"/>
</dbReference>
<feature type="binding site" evidence="16">
    <location>
        <position position="598"/>
    </location>
    <ligand>
        <name>[4Fe-4S] cluster</name>
        <dbReference type="ChEBI" id="CHEBI:49883"/>
        <label>2</label>
    </ligand>
</feature>
<evidence type="ECO:0000256" key="16">
    <source>
        <dbReference type="PIRSR" id="PIRSR006439-50"/>
    </source>
</evidence>
<dbReference type="SUPFAM" id="SSF52922">
    <property type="entry name" value="TK C-terminal domain-like"/>
    <property type="match status" value="1"/>
</dbReference>
<dbReference type="SUPFAM" id="SSF54862">
    <property type="entry name" value="4Fe-4S ferredoxins"/>
    <property type="match status" value="1"/>
</dbReference>
<keyword evidence="7 15" id="KW-0479">Metal-binding</keyword>
<dbReference type="InterPro" id="IPR029061">
    <property type="entry name" value="THDP-binding"/>
</dbReference>
<sequence length="651" mass="70681">MAYEEVLAPAGSKVLMLGNAAIARGFLEAGVQFAAAYPGTPSTEIVEALSAAARMLGGKPYVEWSVNEKVALEAALGAAISGARAITAMKHVGLNVAADPFFSSAYIGVRGAFVVVSADDPWMHSSQNEQDNRWYGLHAYIPVVEPTGPQDAKEAAKLALKYSEKYRRPFLLRTTTRIAHTRIPVETDEIPVNELEPQGVFEKNPAKWTLVPQHARRMRIELLDFWDRVRRELADFPLNSVEYGGAIAVVGAGLGYRYAREAVKLLGLESEVTLFKLATTVPLPEPIADKILEHETIIVVEEGDPVVEIQLKTTAQERGAKARILGKHGKDTLLRRYGELTLDMVADALAKVTDREPPAWAVEKPEPPRTKIPPRPPVLCPGCPHRSLFYALRRAVNKLRIKPVYSGDIGCYSLGVLPPFEMQDTIICMGASIGAANGMVHVLKDPNSVLIAIIGDSTFYHAGIPPLINAVYNNAPMLVVVLDNRTTAMTGHQPHPGVGISALGTPATEIPIEEVARGVGVEKILVADAFNIRDAEQKLVEALKYVIEKRKPAVVVSRGACILLALSVARRAKVKPPVYYVDEEKCTACGICYTAFNCPAIRRRPDGKAMVDPALCTGCGVCAQVCPFGAFKPSQPPSEEWLKIMRTAKPA</sequence>
<feature type="binding site" evidence="16">
    <location>
        <position position="586"/>
    </location>
    <ligand>
        <name>[4Fe-4S] cluster</name>
        <dbReference type="ChEBI" id="CHEBI:49883"/>
        <label>1</label>
    </ligand>
</feature>
<dbReference type="InterPro" id="IPR011766">
    <property type="entry name" value="TPP_enzyme_TPP-bd"/>
</dbReference>
<dbReference type="STRING" id="415426.Hbut_1625"/>
<feature type="binding site" evidence="16">
    <location>
        <position position="622"/>
    </location>
    <ligand>
        <name>[4Fe-4S] cluster</name>
        <dbReference type="ChEBI" id="CHEBI:49883"/>
        <label>2</label>
    </ligand>
</feature>
<dbReference type="Gene3D" id="3.40.50.970">
    <property type="match status" value="2"/>
</dbReference>
<dbReference type="GO" id="GO:0043805">
    <property type="term" value="F:indolepyruvate ferredoxin oxidoreductase activity"/>
    <property type="evidence" value="ECO:0007669"/>
    <property type="project" value="UniProtKB-UniRule"/>
</dbReference>
<dbReference type="InterPro" id="IPR002880">
    <property type="entry name" value="Pyrv_Fd/Flavodoxin_OxRdtase_N"/>
</dbReference>
<dbReference type="Pfam" id="PF00037">
    <property type="entry name" value="Fer4"/>
    <property type="match status" value="1"/>
</dbReference>
<dbReference type="KEGG" id="hbu:Hbut_1625"/>
<dbReference type="InterPro" id="IPR045025">
    <property type="entry name" value="HACL1-like"/>
</dbReference>
<dbReference type="Proteomes" id="UP000002593">
    <property type="component" value="Chromosome"/>
</dbReference>
<evidence type="ECO:0000256" key="9">
    <source>
        <dbReference type="ARBA" id="ARBA00023002"/>
    </source>
</evidence>
<dbReference type="GO" id="GO:0051539">
    <property type="term" value="F:4 iron, 4 sulfur cluster binding"/>
    <property type="evidence" value="ECO:0007669"/>
    <property type="project" value="UniProtKB-UniRule"/>
</dbReference>
<comment type="catalytic activity">
    <reaction evidence="13 15">
        <text>indole-3-pyruvate + 2 oxidized [2Fe-2S]-[ferredoxin] + CoA = (indol-3-yl)acetyl-CoA + 2 reduced [2Fe-2S]-[ferredoxin] + CO2 + H(+)</text>
        <dbReference type="Rhea" id="RHEA:12645"/>
        <dbReference type="Rhea" id="RHEA-COMP:10000"/>
        <dbReference type="Rhea" id="RHEA-COMP:10001"/>
        <dbReference type="ChEBI" id="CHEBI:15378"/>
        <dbReference type="ChEBI" id="CHEBI:16526"/>
        <dbReference type="ChEBI" id="CHEBI:17640"/>
        <dbReference type="ChEBI" id="CHEBI:33737"/>
        <dbReference type="ChEBI" id="CHEBI:33738"/>
        <dbReference type="ChEBI" id="CHEBI:57271"/>
        <dbReference type="ChEBI" id="CHEBI:57287"/>
        <dbReference type="EC" id="1.2.7.8"/>
    </reaction>
</comment>
<dbReference type="GO" id="GO:0019164">
    <property type="term" value="F:pyruvate synthase activity"/>
    <property type="evidence" value="ECO:0007669"/>
    <property type="project" value="UniProtKB-ARBA"/>
</dbReference>
<feature type="binding site" evidence="16">
    <location>
        <position position="589"/>
    </location>
    <ligand>
        <name>[4Fe-4S] cluster</name>
        <dbReference type="ChEBI" id="CHEBI:49883"/>
        <label>1</label>
    </ligand>
</feature>
<feature type="binding site" evidence="16">
    <location>
        <position position="616"/>
    </location>
    <ligand>
        <name>[4Fe-4S] cluster</name>
        <dbReference type="ChEBI" id="CHEBI:49883"/>
        <label>2</label>
    </ligand>
</feature>
<dbReference type="HOGENOM" id="CLU_017727_0_0_2"/>
<dbReference type="EnsemblBacteria" id="ABM81440">
    <property type="protein sequence ID" value="ABM81440"/>
    <property type="gene ID" value="Hbut_1625"/>
</dbReference>
<evidence type="ECO:0000256" key="14">
    <source>
        <dbReference type="ARBA" id="ARBA00048893"/>
    </source>
</evidence>
<dbReference type="AlphaFoldDB" id="A2BN79"/>
<dbReference type="EC" id="1.2.7.8" evidence="15"/>
<feature type="domain" description="4Fe-4S ferredoxin-type" evidence="17">
    <location>
        <begin position="577"/>
        <end position="606"/>
    </location>
</feature>
<dbReference type="InterPro" id="IPR009014">
    <property type="entry name" value="Transketo_C/PFOR_II"/>
</dbReference>
<evidence type="ECO:0000256" key="13">
    <source>
        <dbReference type="ARBA" id="ARBA00048332"/>
    </source>
</evidence>
<organism evidence="18 19">
    <name type="scientific">Hyperthermus butylicus (strain DSM 5456 / JCM 9403 / PLM1-5)</name>
    <dbReference type="NCBI Taxonomy" id="415426"/>
    <lineage>
        <taxon>Archaea</taxon>
        <taxon>Thermoproteota</taxon>
        <taxon>Thermoprotei</taxon>
        <taxon>Desulfurococcales</taxon>
        <taxon>Pyrodictiaceae</taxon>
        <taxon>Hyperthermus</taxon>
    </lineage>
</organism>
<dbReference type="InterPro" id="IPR017721">
    <property type="entry name" value="IorA"/>
</dbReference>
<dbReference type="GeneID" id="4782229"/>
<dbReference type="Gene3D" id="3.30.70.20">
    <property type="match status" value="1"/>
</dbReference>
<dbReference type="GO" id="GO:0046872">
    <property type="term" value="F:metal ion binding"/>
    <property type="evidence" value="ECO:0007669"/>
    <property type="project" value="UniProtKB-UniRule"/>
</dbReference>
<dbReference type="PROSITE" id="PS51379">
    <property type="entry name" value="4FE4S_FER_2"/>
    <property type="match status" value="2"/>
</dbReference>
<dbReference type="PANTHER" id="PTHR43710">
    <property type="entry name" value="2-HYDROXYACYL-COA LYASE"/>
    <property type="match status" value="1"/>
</dbReference>
<evidence type="ECO:0000256" key="2">
    <source>
        <dbReference type="ARBA" id="ARBA00011238"/>
    </source>
</evidence>
<dbReference type="PIRSF" id="PIRSF006439">
    <property type="entry name" value="Indolepyruvate_ferr_oxidored"/>
    <property type="match status" value="1"/>
</dbReference>
<dbReference type="Pfam" id="PF01855">
    <property type="entry name" value="POR_N"/>
    <property type="match status" value="1"/>
</dbReference>